<gene>
    <name evidence="2" type="ORF">D3272_07510</name>
</gene>
<comment type="caution">
    <text evidence="2">The sequence shown here is derived from an EMBL/GenBank/DDBJ whole genome shotgun (WGS) entry which is preliminary data.</text>
</comment>
<name>A0A4Q2RDX2_9HYPH</name>
<evidence type="ECO:0000313" key="2">
    <source>
        <dbReference type="EMBL" id="RYB06034.1"/>
    </source>
</evidence>
<dbReference type="EMBL" id="QYBC01000005">
    <property type="protein sequence ID" value="RYB06034.1"/>
    <property type="molecule type" value="Genomic_DNA"/>
</dbReference>
<feature type="region of interest" description="Disordered" evidence="1">
    <location>
        <begin position="1"/>
        <end position="68"/>
    </location>
</feature>
<evidence type="ECO:0000313" key="3">
    <source>
        <dbReference type="Proteomes" id="UP000289411"/>
    </source>
</evidence>
<evidence type="ECO:0000256" key="1">
    <source>
        <dbReference type="SAM" id="MobiDB-lite"/>
    </source>
</evidence>
<protein>
    <recommendedName>
        <fullName evidence="4">SPOR domain-containing protein</fullName>
    </recommendedName>
</protein>
<feature type="compositionally biased region" description="Basic and acidic residues" evidence="1">
    <location>
        <begin position="1"/>
        <end position="17"/>
    </location>
</feature>
<keyword evidence="3" id="KW-1185">Reference proteome</keyword>
<reference evidence="2 3" key="1">
    <citation type="submission" date="2018-09" db="EMBL/GenBank/DDBJ databases">
        <authorList>
            <person name="Grouzdev D.S."/>
            <person name="Krutkina M.S."/>
        </authorList>
    </citation>
    <scope>NUCLEOTIDE SEQUENCE [LARGE SCALE GENOMIC DNA]</scope>
    <source>
        <strain evidence="2 3">RmlP001</strain>
    </source>
</reference>
<dbReference type="AlphaFoldDB" id="A0A4Q2RDX2"/>
<feature type="compositionally biased region" description="Basic and acidic residues" evidence="1">
    <location>
        <begin position="30"/>
        <end position="59"/>
    </location>
</feature>
<dbReference type="Proteomes" id="UP000289411">
    <property type="component" value="Unassembled WGS sequence"/>
</dbReference>
<dbReference type="RefSeq" id="WP_129218543.1">
    <property type="nucleotide sequence ID" value="NZ_QYBC01000005.1"/>
</dbReference>
<sequence length="68" mass="7370">MGAEKELEPGGHDKDATHVVQATDGMGRTVSRDAFKTEAEAEAQADRLRRDGHTVDVSRLDPQPNGKL</sequence>
<proteinExistence type="predicted"/>
<evidence type="ECO:0008006" key="4">
    <source>
        <dbReference type="Google" id="ProtNLM"/>
    </source>
</evidence>
<accession>A0A4Q2RDX2</accession>
<reference evidence="2 3" key="2">
    <citation type="submission" date="2019-02" db="EMBL/GenBank/DDBJ databases">
        <title>'Lichenibacterium ramalinii' gen. nov. sp. nov., 'Lichenibacterium minor' gen. nov. sp. nov.</title>
        <authorList>
            <person name="Pankratov T."/>
        </authorList>
    </citation>
    <scope>NUCLEOTIDE SEQUENCE [LARGE SCALE GENOMIC DNA]</scope>
    <source>
        <strain evidence="2 3">RmlP001</strain>
    </source>
</reference>
<organism evidence="2 3">
    <name type="scientific">Lichenibacterium ramalinae</name>
    <dbReference type="NCBI Taxonomy" id="2316527"/>
    <lineage>
        <taxon>Bacteria</taxon>
        <taxon>Pseudomonadati</taxon>
        <taxon>Pseudomonadota</taxon>
        <taxon>Alphaproteobacteria</taxon>
        <taxon>Hyphomicrobiales</taxon>
        <taxon>Lichenihabitantaceae</taxon>
        <taxon>Lichenibacterium</taxon>
    </lineage>
</organism>